<dbReference type="HOGENOM" id="CLU_065038_0_1_5"/>
<dbReference type="GO" id="GO:0005829">
    <property type="term" value="C:cytosol"/>
    <property type="evidence" value="ECO:0007669"/>
    <property type="project" value="TreeGrafter"/>
</dbReference>
<dbReference type="PANTHER" id="PTHR42866:SF2">
    <property type="entry name" value="3-DEOXY-MANNO-OCTULOSONATE CYTIDYLYLTRANSFERASE, MITOCHONDRIAL"/>
    <property type="match status" value="1"/>
</dbReference>
<dbReference type="Gene3D" id="3.90.550.10">
    <property type="entry name" value="Spore Coat Polysaccharide Biosynthesis Protein SpsA, Chain A"/>
    <property type="match status" value="1"/>
</dbReference>
<dbReference type="EMBL" id="AP007255">
    <property type="protein sequence ID" value="BAE48937.1"/>
    <property type="molecule type" value="Genomic_DNA"/>
</dbReference>
<keyword evidence="1" id="KW-0808">Transferase</keyword>
<keyword evidence="3" id="KW-0448">Lipopolysaccharide biosynthesis</keyword>
<dbReference type="OrthoDB" id="9815559at2"/>
<dbReference type="InterPro" id="IPR003329">
    <property type="entry name" value="Cytidylyl_trans"/>
</dbReference>
<dbReference type="InterPro" id="IPR004528">
    <property type="entry name" value="KdsB"/>
</dbReference>
<dbReference type="GO" id="GO:0009103">
    <property type="term" value="P:lipopolysaccharide biosynthetic process"/>
    <property type="evidence" value="ECO:0007669"/>
    <property type="project" value="UniProtKB-KW"/>
</dbReference>
<dbReference type="GO" id="GO:0008690">
    <property type="term" value="F:3-deoxy-manno-octulosonate cytidylyltransferase activity"/>
    <property type="evidence" value="ECO:0007669"/>
    <property type="project" value="InterPro"/>
</dbReference>
<dbReference type="InterPro" id="IPR029044">
    <property type="entry name" value="Nucleotide-diphossugar_trans"/>
</dbReference>
<dbReference type="AlphaFoldDB" id="Q2WB38"/>
<evidence type="ECO:0000256" key="2">
    <source>
        <dbReference type="ARBA" id="ARBA00022695"/>
    </source>
</evidence>
<dbReference type="PANTHER" id="PTHR42866">
    <property type="entry name" value="3-DEOXY-MANNO-OCTULOSONATE CYTIDYLYLTRANSFERASE"/>
    <property type="match status" value="1"/>
</dbReference>
<dbReference type="CDD" id="cd02517">
    <property type="entry name" value="CMP-KDO-Synthetase"/>
    <property type="match status" value="1"/>
</dbReference>
<dbReference type="Pfam" id="PF02348">
    <property type="entry name" value="CTP_transf_3"/>
    <property type="match status" value="1"/>
</dbReference>
<organism evidence="4 5">
    <name type="scientific">Paramagnetospirillum magneticum (strain ATCC 700264 / AMB-1)</name>
    <name type="common">Magnetospirillum magneticum</name>
    <dbReference type="NCBI Taxonomy" id="342108"/>
    <lineage>
        <taxon>Bacteria</taxon>
        <taxon>Pseudomonadati</taxon>
        <taxon>Pseudomonadota</taxon>
        <taxon>Alphaproteobacteria</taxon>
        <taxon>Rhodospirillales</taxon>
        <taxon>Magnetospirillaceae</taxon>
        <taxon>Paramagnetospirillum</taxon>
    </lineage>
</organism>
<reference evidence="4 5" key="1">
    <citation type="journal article" date="2005" name="DNA Res.">
        <title>Complete genome sequence of the facultative anaerobic magnetotactic bacterium Magnetospirillum sp. strain AMB-1.</title>
        <authorList>
            <person name="Matsunaga T."/>
            <person name="Okamura Y."/>
            <person name="Fukuda Y."/>
            <person name="Wahyudi A.T."/>
            <person name="Murase Y."/>
            <person name="Takeyama H."/>
        </authorList>
    </citation>
    <scope>NUCLEOTIDE SEQUENCE [LARGE SCALE GENOMIC DNA]</scope>
    <source>
        <strain evidence="5">ATCC 700264 / AMB-1</strain>
    </source>
</reference>
<sequence>MTRIIGLIPARMAASRFPGKPLFPILGRPMIEHVFERAKLFGRWDALAICTCDEEIRAFAQSKGYPVIMTSDKHTRALDRVAEAATKCGVDVADSDIVLNVQGDEPMMHPDMIAATIKPMEERSEVRGTMLAMDIVDEAQFRNPDALKIIHDLSGRVLYTSRQPIPHCKTFGPELEAKRIYGIFGFKWDFLKLFTELPPSPLEIKEACDSNRLYDYGHHQHIAPYPFRPSFSVDSPHDIGIVEAAMKDDPLWGTY</sequence>
<dbReference type="SUPFAM" id="SSF53448">
    <property type="entry name" value="Nucleotide-diphospho-sugar transferases"/>
    <property type="match status" value="1"/>
</dbReference>
<evidence type="ECO:0000313" key="4">
    <source>
        <dbReference type="EMBL" id="BAE48937.1"/>
    </source>
</evidence>
<dbReference type="Proteomes" id="UP000007058">
    <property type="component" value="Chromosome"/>
</dbReference>
<dbReference type="KEGG" id="mag:amb0133"/>
<proteinExistence type="predicted"/>
<evidence type="ECO:0000256" key="1">
    <source>
        <dbReference type="ARBA" id="ARBA00022679"/>
    </source>
</evidence>
<evidence type="ECO:0000313" key="5">
    <source>
        <dbReference type="Proteomes" id="UP000007058"/>
    </source>
</evidence>
<dbReference type="STRING" id="342108.amb0133"/>
<evidence type="ECO:0000256" key="3">
    <source>
        <dbReference type="ARBA" id="ARBA00022985"/>
    </source>
</evidence>
<keyword evidence="5" id="KW-1185">Reference proteome</keyword>
<protein>
    <submittedName>
        <fullName evidence="4">CMP-2-keto-3-deoxyoctulosonic acid synthetase</fullName>
    </submittedName>
</protein>
<dbReference type="NCBIfam" id="NF003952">
    <property type="entry name" value="PRK05450.1-5"/>
    <property type="match status" value="1"/>
</dbReference>
<dbReference type="RefSeq" id="WP_011382580.1">
    <property type="nucleotide sequence ID" value="NC_007626.1"/>
</dbReference>
<gene>
    <name evidence="4" type="ordered locus">amb0133</name>
</gene>
<name>Q2WB38_PARM1</name>
<keyword evidence="2" id="KW-0548">Nucleotidyltransferase</keyword>
<accession>Q2WB38</accession>